<sequence length="514" mass="58450">MHTLTDNSQNNKRIAKNTLLLYVRMLVMMAVSLYTSRIVLEVLGVLDYGVYNVVGGVVVLFTFINSAMSASTRRFLTYSIGESNHFKLQKIFSTSIIIHVFISLIIILLCETIGLWILYYEMIIPKERIEAAFWVFQFSVATTIVLIMSVPYNAVIIAHEKMGAFAYISILEVVLKLLIVYFLVISSVDKLKLYAVLMFGVQILSRIIYGVYCRIHFKEAVFRFSWNKSLFGEMIKFAGWSLFGNLAAISYTQGLNLLLNLFFNPIVNAARAVAFQVENAIMSFAGNFQLAFAPQIVKYYASENLNLMYTLIYRSARITFMLMLFLTLPILIDTDYILNLWLKNPPSYSSDFVRMVLIISVVNSVSNPFVTAAEATGQIRGYQIICGGTLLLIFPISYYVLYLGGAPVTVLYVQFIVCLVVFVERLYLLRSMIGLSLRLYFKNVIVRCLPVVIFSPAVPLLMLYILDTSFLRLVIIVLTSCISVIVLSLRFGLFQSERVVILDKVKEKIAKFKW</sequence>
<organism evidence="8 10">
    <name type="scientific">Bacteroides fragilis</name>
    <dbReference type="NCBI Taxonomy" id="817"/>
    <lineage>
        <taxon>Bacteria</taxon>
        <taxon>Pseudomonadati</taxon>
        <taxon>Bacteroidota</taxon>
        <taxon>Bacteroidia</taxon>
        <taxon>Bacteroidales</taxon>
        <taxon>Bacteroidaceae</taxon>
        <taxon>Bacteroides</taxon>
    </lineage>
</organism>
<feature type="transmembrane region" description="Helical" evidence="6">
    <location>
        <begin position="406"/>
        <end position="423"/>
    </location>
</feature>
<dbReference type="GO" id="GO:0005886">
    <property type="term" value="C:plasma membrane"/>
    <property type="evidence" value="ECO:0007669"/>
    <property type="project" value="UniProtKB-SubCell"/>
</dbReference>
<evidence type="ECO:0000256" key="3">
    <source>
        <dbReference type="ARBA" id="ARBA00022692"/>
    </source>
</evidence>
<feature type="transmembrane region" description="Helical" evidence="6">
    <location>
        <begin position="91"/>
        <end position="119"/>
    </location>
</feature>
<keyword evidence="3 6" id="KW-0812">Transmembrane</keyword>
<accession>A0A396BSB4</accession>
<dbReference type="InterPro" id="IPR050833">
    <property type="entry name" value="Poly_Biosynth_Transport"/>
</dbReference>
<feature type="transmembrane region" description="Helical" evidence="6">
    <location>
        <begin position="311"/>
        <end position="332"/>
    </location>
</feature>
<feature type="transmembrane region" description="Helical" evidence="6">
    <location>
        <begin position="272"/>
        <end position="290"/>
    </location>
</feature>
<gene>
    <name evidence="8" type="ORF">DW228_24140</name>
    <name evidence="7" type="ORF">EC80_019635</name>
</gene>
<evidence type="ECO:0000313" key="10">
    <source>
        <dbReference type="Proteomes" id="UP000266644"/>
    </source>
</evidence>
<feature type="transmembrane region" description="Helical" evidence="6">
    <location>
        <begin position="470"/>
        <end position="489"/>
    </location>
</feature>
<feature type="transmembrane region" description="Helical" evidence="6">
    <location>
        <begin position="444"/>
        <end position="464"/>
    </location>
</feature>
<feature type="transmembrane region" description="Helical" evidence="6">
    <location>
        <begin position="21"/>
        <end position="43"/>
    </location>
</feature>
<evidence type="ECO:0000256" key="4">
    <source>
        <dbReference type="ARBA" id="ARBA00022989"/>
    </source>
</evidence>
<evidence type="ECO:0000313" key="7">
    <source>
        <dbReference type="EMBL" id="QCQ46880.1"/>
    </source>
</evidence>
<dbReference type="Proteomes" id="UP000266644">
    <property type="component" value="Unassembled WGS sequence"/>
</dbReference>
<dbReference type="RefSeq" id="WP_032535922.1">
    <property type="nucleotide sequence ID" value="NZ_CP036546.1"/>
</dbReference>
<dbReference type="AlphaFoldDB" id="A0A396BSB4"/>
<feature type="transmembrane region" description="Helical" evidence="6">
    <location>
        <begin position="131"/>
        <end position="152"/>
    </location>
</feature>
<keyword evidence="4 6" id="KW-1133">Transmembrane helix</keyword>
<comment type="subcellular location">
    <subcellularLocation>
        <location evidence="1">Cell membrane</location>
        <topology evidence="1">Multi-pass membrane protein</topology>
    </subcellularLocation>
</comment>
<feature type="transmembrane region" description="Helical" evidence="6">
    <location>
        <begin position="164"/>
        <end position="185"/>
    </location>
</feature>
<dbReference type="PANTHER" id="PTHR30250:SF26">
    <property type="entry name" value="PSMA PROTEIN"/>
    <property type="match status" value="1"/>
</dbReference>
<reference evidence="7" key="1">
    <citation type="book" date="2014" name="THE 24TH EUROPEAN CONGRESS OF CLINICAL MICROBIOLOGY AND INFECTIOUS DISEASES" publisher="ECCMID 2014" city="Barcelona, Spain">
        <title>Identification of resistance genes in three multidrug-resistant Bacteroides fragilis isolates by whole genome sequencing.</title>
        <editorList>
            <person name="Unknown"/>
            <person name="A."/>
        </editorList>
        <authorList>
            <person name="Sydenham T.V."/>
            <person name="Hasman H."/>
            <person name="Wang M."/>
            <person name="Soki J."/>
            <person name="Nagy E."/>
            <person name="Justesen U.S."/>
        </authorList>
    </citation>
    <scope>NUCLEOTIDE SEQUENCE</scope>
    <source>
        <strain evidence="7">DCMSKEJBY0001B</strain>
    </source>
</reference>
<evidence type="ECO:0000256" key="5">
    <source>
        <dbReference type="ARBA" id="ARBA00023136"/>
    </source>
</evidence>
<name>A0A396BSB4_BACFG</name>
<dbReference type="PANTHER" id="PTHR30250">
    <property type="entry name" value="PST FAMILY PREDICTED COLANIC ACID TRANSPORTER"/>
    <property type="match status" value="1"/>
</dbReference>
<evidence type="ECO:0000256" key="1">
    <source>
        <dbReference type="ARBA" id="ARBA00004651"/>
    </source>
</evidence>
<feature type="transmembrane region" description="Helical" evidence="6">
    <location>
        <begin position="352"/>
        <end position="370"/>
    </location>
</feature>
<dbReference type="EMBL" id="CP036546">
    <property type="protein sequence ID" value="QCQ46880.1"/>
    <property type="molecule type" value="Genomic_DNA"/>
</dbReference>
<dbReference type="EMBL" id="QRJE01000066">
    <property type="protein sequence ID" value="RHH04917.1"/>
    <property type="molecule type" value="Genomic_DNA"/>
</dbReference>
<protein>
    <submittedName>
        <fullName evidence="8">Lipopolysaccharide biosynthesis protein</fullName>
    </submittedName>
</protein>
<evidence type="ECO:0000256" key="6">
    <source>
        <dbReference type="SAM" id="Phobius"/>
    </source>
</evidence>
<feature type="transmembrane region" description="Helical" evidence="6">
    <location>
        <begin position="234"/>
        <end position="252"/>
    </location>
</feature>
<feature type="transmembrane region" description="Helical" evidence="6">
    <location>
        <begin position="382"/>
        <end position="400"/>
    </location>
</feature>
<proteinExistence type="predicted"/>
<feature type="transmembrane region" description="Helical" evidence="6">
    <location>
        <begin position="191"/>
        <end position="213"/>
    </location>
</feature>
<dbReference type="Proteomes" id="UP000036847">
    <property type="component" value="Chromosome"/>
</dbReference>
<evidence type="ECO:0000313" key="9">
    <source>
        <dbReference type="Proteomes" id="UP000036847"/>
    </source>
</evidence>
<feature type="transmembrane region" description="Helical" evidence="6">
    <location>
        <begin position="49"/>
        <end position="70"/>
    </location>
</feature>
<keyword evidence="2" id="KW-1003">Cell membrane</keyword>
<keyword evidence="5 6" id="KW-0472">Membrane</keyword>
<reference evidence="8 10" key="2">
    <citation type="submission" date="2018-08" db="EMBL/GenBank/DDBJ databases">
        <title>A genome reference for cultivated species of the human gut microbiota.</title>
        <authorList>
            <person name="Zou Y."/>
            <person name="Xue W."/>
            <person name="Luo G."/>
        </authorList>
    </citation>
    <scope>NUCLEOTIDE SEQUENCE [LARGE SCALE GENOMIC DNA]</scope>
    <source>
        <strain evidence="8 10">AM18-6</strain>
    </source>
</reference>
<evidence type="ECO:0000313" key="8">
    <source>
        <dbReference type="EMBL" id="RHH04917.1"/>
    </source>
</evidence>
<reference evidence="7 9" key="3">
    <citation type="submission" date="2019-03" db="EMBL/GenBank/DDBJ databases">
        <title>Complete genome assembly of MDR B. fragilis.</title>
        <authorList>
            <person name="Sydenham T.V."/>
            <person name="Hasman H."/>
            <person name="Justesen U.S."/>
        </authorList>
    </citation>
    <scope>NUCLEOTIDE SEQUENCE [LARGE SCALE GENOMIC DNA]</scope>
    <source>
        <strain evidence="7 9">DCMSKEJBY0001B</strain>
    </source>
</reference>
<dbReference type="OrthoDB" id="5365632at2"/>
<evidence type="ECO:0000256" key="2">
    <source>
        <dbReference type="ARBA" id="ARBA00022475"/>
    </source>
</evidence>